<evidence type="ECO:0000256" key="15">
    <source>
        <dbReference type="SAM" id="Coils"/>
    </source>
</evidence>
<dbReference type="GO" id="GO:0005525">
    <property type="term" value="F:GTP binding"/>
    <property type="evidence" value="ECO:0007669"/>
    <property type="project" value="UniProtKB-KW"/>
</dbReference>
<evidence type="ECO:0000256" key="14">
    <source>
        <dbReference type="RuleBase" id="RU003431"/>
    </source>
</evidence>
<organism evidence="18 19">
    <name type="scientific">Mytilus edulis</name>
    <name type="common">Blue mussel</name>
    <dbReference type="NCBI Taxonomy" id="6550"/>
    <lineage>
        <taxon>Eukaryota</taxon>
        <taxon>Metazoa</taxon>
        <taxon>Spiralia</taxon>
        <taxon>Lophotrochozoa</taxon>
        <taxon>Mollusca</taxon>
        <taxon>Bivalvia</taxon>
        <taxon>Autobranchia</taxon>
        <taxon>Pteriomorphia</taxon>
        <taxon>Mytilida</taxon>
        <taxon>Mytiloidea</taxon>
        <taxon>Mytilidae</taxon>
        <taxon>Mytilinae</taxon>
        <taxon>Mytilus</taxon>
    </lineage>
</organism>
<sequence length="1142" mass="129000">MVWMAPHKLKPDSSVLVNASTSLPALALALENIQTTSITEQFCETFYINKIIAQLPRFLLSVTYLDSGCTSKQSIGILTDYLTHHHADVIIGPPCTEAMVPVAELASYKNIPVFSWLANDENFDNKDKATTLIRVIHPLSQLGGNVGLFLSEMNWHRLVMIATSASESIAYANSLESTIDSWSILGFNLVNRYEVAPIVDVKTLDEKFQAIKYEARIIILVISDDELRKYMIRADKLGMSDGEYQFIYVKITMPSTNDIQRLESTGLWENGDLDDDDARRGFENLLYVILGDIRDVGQSWMVEAKSAARSLFGNDISMPDPAEPDPYSIFLHDCVMLYGLTLNSTGGNVTAVNGTIIRNAAISVSFHGLSGQVLISKFADRLPYTTIYDLNRTGMFSLVAYQYYTKNNDSTKPVADADDIRWGNGLTSSTVIPSDTPVCGFYNEFCPLNSRSIYHTYLRNTGKELEKDRQTYEFIHFKKLPMKRFVLLQNIIYLTFIKFFFTFINSCPLSKTLTKYFIRIWRKEHQLNNTIWKVKYQDLDFKVTKPAKSFMALSVAFTQSQLCFTEATVTSSNRYGLNDTRAKSAGDREDARINDHTARYKGQIVYVKRLKKQKIKSDRQLLKEMKMDIIENDDIKLDTMFKLSIAIDICRNTSTKSELKYHGNMKSTNCVVDSRWTCKLSDFGPRTIYKSLIEETGSWRTEAESLFWTAPEHLRTWIAQNQKSGSVQGDVYSFGIIAKELVTRDTPYGCEVYMSSNEIISKVAATTKVPFRPKFPYMSDNNQAMEQTKAIQALIQRCWAEDPQVRPSVKRVLKTLNTISPFKKSNVIENMIVMMEKYSNQLEELVAERTAQLEDEKRKTDALLYQMLPRRVAEDLKLGKPVKAESFEKATIYFSDIVGFTTIAGECTPIQVETIGDAYMVVSGLPERNGDKHVSEMAYVALDLLHAVRMFRLPHDPGSCLQIRIGLHSGPVVAGVVGLTMPRYCLFGDTVNTASRMESNGEAMKIHISNVTANMLSENGMFEIVKRGELKIKGKGVMATYWLEGTKQDISSGQQSINIQYYSHLGEEPGQGITQKDRSNSKPDVYVKINHPDDSQDEQSKLPCLDDSHDEQSKLPCLDLIPVSSVVPSVQIYNTVHENVDI</sequence>
<comment type="subcellular location">
    <subcellularLocation>
        <location evidence="1">Membrane</location>
        <topology evidence="1">Single-pass type I membrane protein</topology>
    </subcellularLocation>
</comment>
<dbReference type="SUPFAM" id="SSF53822">
    <property type="entry name" value="Periplasmic binding protein-like I"/>
    <property type="match status" value="1"/>
</dbReference>
<dbReference type="Gene3D" id="1.10.510.10">
    <property type="entry name" value="Transferase(Phosphotransferase) domain 1"/>
    <property type="match status" value="1"/>
</dbReference>
<dbReference type="Gene3D" id="3.30.70.1230">
    <property type="entry name" value="Nucleotide cyclase"/>
    <property type="match status" value="2"/>
</dbReference>
<dbReference type="InterPro" id="IPR000719">
    <property type="entry name" value="Prot_kinase_dom"/>
</dbReference>
<keyword evidence="15" id="KW-0175">Coiled coil</keyword>
<evidence type="ECO:0000256" key="3">
    <source>
        <dbReference type="ARBA" id="ARBA00022692"/>
    </source>
</evidence>
<dbReference type="InterPro" id="IPR001054">
    <property type="entry name" value="A/G_cyclase"/>
</dbReference>
<comment type="caution">
    <text evidence="18">The sequence shown here is derived from an EMBL/GenBank/DDBJ whole genome shotgun (WGS) entry which is preliminary data.</text>
</comment>
<dbReference type="GO" id="GO:0004383">
    <property type="term" value="F:guanylate cyclase activity"/>
    <property type="evidence" value="ECO:0007669"/>
    <property type="project" value="UniProtKB-EC"/>
</dbReference>
<feature type="domain" description="Guanylate cyclase" evidence="17">
    <location>
        <begin position="891"/>
        <end position="909"/>
    </location>
</feature>
<dbReference type="Pfam" id="PF07714">
    <property type="entry name" value="PK_Tyr_Ser-Thr"/>
    <property type="match status" value="1"/>
</dbReference>
<keyword evidence="9" id="KW-0675">Receptor</keyword>
<evidence type="ECO:0000256" key="4">
    <source>
        <dbReference type="ARBA" id="ARBA00022729"/>
    </source>
</evidence>
<dbReference type="Proteomes" id="UP000683360">
    <property type="component" value="Unassembled WGS sequence"/>
</dbReference>
<feature type="domain" description="Protein kinase" evidence="16">
    <location>
        <begin position="485"/>
        <end position="823"/>
    </location>
</feature>
<dbReference type="InterPro" id="IPR028082">
    <property type="entry name" value="Peripla_BP_I"/>
</dbReference>
<keyword evidence="4" id="KW-0732">Signal</keyword>
<evidence type="ECO:0000256" key="2">
    <source>
        <dbReference type="ARBA" id="ARBA00012202"/>
    </source>
</evidence>
<dbReference type="Gene3D" id="3.40.50.2300">
    <property type="match status" value="2"/>
</dbReference>
<dbReference type="Pfam" id="PF01094">
    <property type="entry name" value="ANF_receptor"/>
    <property type="match status" value="1"/>
</dbReference>
<dbReference type="GO" id="GO:0007168">
    <property type="term" value="P:receptor guanylyl cyclase signaling pathway"/>
    <property type="evidence" value="ECO:0007669"/>
    <property type="project" value="TreeGrafter"/>
</dbReference>
<dbReference type="GO" id="GO:0005886">
    <property type="term" value="C:plasma membrane"/>
    <property type="evidence" value="ECO:0007669"/>
    <property type="project" value="TreeGrafter"/>
</dbReference>
<evidence type="ECO:0000259" key="17">
    <source>
        <dbReference type="PROSITE" id="PS50125"/>
    </source>
</evidence>
<dbReference type="InterPro" id="IPR001170">
    <property type="entry name" value="ANPR/GUC"/>
</dbReference>
<dbReference type="Pfam" id="PF00211">
    <property type="entry name" value="Guanylate_cyc"/>
    <property type="match status" value="1"/>
</dbReference>
<evidence type="ECO:0000256" key="11">
    <source>
        <dbReference type="ARBA" id="ARBA00023239"/>
    </source>
</evidence>
<dbReference type="InterPro" id="IPR050401">
    <property type="entry name" value="Cyclic_nucleotide_synthase"/>
</dbReference>
<gene>
    <name evidence="18" type="ORF">MEDL_3034</name>
</gene>
<name>A0A8S3PX14_MYTED</name>
<dbReference type="AlphaFoldDB" id="A0A8S3PX14"/>
<comment type="similarity">
    <text evidence="13">Belongs to the adenylyl cyclase class-4/guanylyl cyclase family.</text>
</comment>
<dbReference type="InterPro" id="IPR011645">
    <property type="entry name" value="HNOB_dom_associated"/>
</dbReference>
<dbReference type="PANTHER" id="PTHR11920">
    <property type="entry name" value="GUANYLYL CYCLASE"/>
    <property type="match status" value="1"/>
</dbReference>
<evidence type="ECO:0000256" key="7">
    <source>
        <dbReference type="ARBA" id="ARBA00023134"/>
    </source>
</evidence>
<keyword evidence="7" id="KW-0342">GTP-binding</keyword>
<evidence type="ECO:0000256" key="10">
    <source>
        <dbReference type="ARBA" id="ARBA00023180"/>
    </source>
</evidence>
<evidence type="ECO:0000256" key="9">
    <source>
        <dbReference type="ARBA" id="ARBA00023170"/>
    </source>
</evidence>
<keyword evidence="12 14" id="KW-0141">cGMP biosynthesis</keyword>
<keyword evidence="11 13" id="KW-0456">Lyase</keyword>
<keyword evidence="8" id="KW-0472">Membrane</keyword>
<evidence type="ECO:0000313" key="18">
    <source>
        <dbReference type="EMBL" id="CAG2187581.1"/>
    </source>
</evidence>
<dbReference type="InterPro" id="IPR011009">
    <property type="entry name" value="Kinase-like_dom_sf"/>
</dbReference>
<dbReference type="InterPro" id="IPR029787">
    <property type="entry name" value="Nucleotide_cyclase"/>
</dbReference>
<evidence type="ECO:0000256" key="8">
    <source>
        <dbReference type="ARBA" id="ARBA00023136"/>
    </source>
</evidence>
<dbReference type="PROSITE" id="PS50011">
    <property type="entry name" value="PROTEIN_KINASE_DOM"/>
    <property type="match status" value="1"/>
</dbReference>
<reference evidence="18" key="1">
    <citation type="submission" date="2021-03" db="EMBL/GenBank/DDBJ databases">
        <authorList>
            <person name="Bekaert M."/>
        </authorList>
    </citation>
    <scope>NUCLEOTIDE SEQUENCE</scope>
</reference>
<dbReference type="PANTHER" id="PTHR11920:SF335">
    <property type="entry name" value="GUANYLATE CYCLASE"/>
    <property type="match status" value="1"/>
</dbReference>
<evidence type="ECO:0000259" key="16">
    <source>
        <dbReference type="PROSITE" id="PS50011"/>
    </source>
</evidence>
<evidence type="ECO:0000256" key="1">
    <source>
        <dbReference type="ARBA" id="ARBA00004479"/>
    </source>
</evidence>
<dbReference type="PROSITE" id="PS00452">
    <property type="entry name" value="GUANYLATE_CYCLASE_1"/>
    <property type="match status" value="1"/>
</dbReference>
<dbReference type="GO" id="GO:0035556">
    <property type="term" value="P:intracellular signal transduction"/>
    <property type="evidence" value="ECO:0007669"/>
    <property type="project" value="InterPro"/>
</dbReference>
<dbReference type="EMBL" id="CAJPWZ010000173">
    <property type="protein sequence ID" value="CAG2187581.1"/>
    <property type="molecule type" value="Genomic_DNA"/>
</dbReference>
<dbReference type="CDD" id="cd06352">
    <property type="entry name" value="PBP1_NPR_GC-like"/>
    <property type="match status" value="1"/>
</dbReference>
<dbReference type="PRINTS" id="PR00255">
    <property type="entry name" value="NATPEPTIDER"/>
</dbReference>
<evidence type="ECO:0000256" key="12">
    <source>
        <dbReference type="ARBA" id="ARBA00023293"/>
    </source>
</evidence>
<dbReference type="SUPFAM" id="SSF55073">
    <property type="entry name" value="Nucleotide cyclase"/>
    <property type="match status" value="1"/>
</dbReference>
<evidence type="ECO:0000256" key="6">
    <source>
        <dbReference type="ARBA" id="ARBA00022989"/>
    </source>
</evidence>
<feature type="domain" description="Guanylate cyclase" evidence="17">
    <location>
        <begin position="911"/>
        <end position="998"/>
    </location>
</feature>
<keyword evidence="5" id="KW-0547">Nucleotide-binding</keyword>
<dbReference type="CDD" id="cd07302">
    <property type="entry name" value="CHD"/>
    <property type="match status" value="1"/>
</dbReference>
<proteinExistence type="inferred from homology"/>
<protein>
    <recommendedName>
        <fullName evidence="2 14">Guanylate cyclase</fullName>
        <ecNumber evidence="2 14">4.6.1.2</ecNumber>
    </recommendedName>
</protein>
<dbReference type="Pfam" id="PF07701">
    <property type="entry name" value="HNOBA"/>
    <property type="match status" value="1"/>
</dbReference>
<evidence type="ECO:0000256" key="13">
    <source>
        <dbReference type="RuleBase" id="RU000405"/>
    </source>
</evidence>
<dbReference type="InterPro" id="IPR018297">
    <property type="entry name" value="A/G_cyclase_CS"/>
</dbReference>
<dbReference type="FunFam" id="3.30.70.1230:FF:000030">
    <property type="entry name" value="Si:ch211-215j19.12"/>
    <property type="match status" value="1"/>
</dbReference>
<dbReference type="SUPFAM" id="SSF56112">
    <property type="entry name" value="Protein kinase-like (PK-like)"/>
    <property type="match status" value="1"/>
</dbReference>
<keyword evidence="3" id="KW-0812">Transmembrane</keyword>
<comment type="catalytic activity">
    <reaction evidence="14">
        <text>GTP = 3',5'-cyclic GMP + diphosphate</text>
        <dbReference type="Rhea" id="RHEA:13665"/>
        <dbReference type="ChEBI" id="CHEBI:33019"/>
        <dbReference type="ChEBI" id="CHEBI:37565"/>
        <dbReference type="ChEBI" id="CHEBI:57746"/>
        <dbReference type="EC" id="4.6.1.2"/>
    </reaction>
</comment>
<dbReference type="SMART" id="SM00044">
    <property type="entry name" value="CYCc"/>
    <property type="match status" value="1"/>
</dbReference>
<dbReference type="InterPro" id="IPR001828">
    <property type="entry name" value="ANF_lig-bd_rcpt"/>
</dbReference>
<keyword evidence="6" id="KW-1133">Transmembrane helix</keyword>
<dbReference type="EC" id="4.6.1.2" evidence="2 14"/>
<accession>A0A8S3PX14</accession>
<dbReference type="GO" id="GO:0005524">
    <property type="term" value="F:ATP binding"/>
    <property type="evidence" value="ECO:0007669"/>
    <property type="project" value="InterPro"/>
</dbReference>
<dbReference type="InterPro" id="IPR001245">
    <property type="entry name" value="Ser-Thr/Tyr_kinase_cat_dom"/>
</dbReference>
<feature type="coiled-coil region" evidence="15">
    <location>
        <begin position="828"/>
        <end position="859"/>
    </location>
</feature>
<evidence type="ECO:0000256" key="5">
    <source>
        <dbReference type="ARBA" id="ARBA00022741"/>
    </source>
</evidence>
<dbReference type="GO" id="GO:0004016">
    <property type="term" value="F:adenylate cyclase activity"/>
    <property type="evidence" value="ECO:0007669"/>
    <property type="project" value="TreeGrafter"/>
</dbReference>
<dbReference type="GO" id="GO:0004672">
    <property type="term" value="F:protein kinase activity"/>
    <property type="evidence" value="ECO:0007669"/>
    <property type="project" value="InterPro"/>
</dbReference>
<dbReference type="PROSITE" id="PS50125">
    <property type="entry name" value="GUANYLATE_CYCLASE_2"/>
    <property type="match status" value="2"/>
</dbReference>
<dbReference type="OrthoDB" id="1890790at2759"/>
<keyword evidence="19" id="KW-1185">Reference proteome</keyword>
<evidence type="ECO:0000313" key="19">
    <source>
        <dbReference type="Proteomes" id="UP000683360"/>
    </source>
</evidence>
<dbReference type="GO" id="GO:0001653">
    <property type="term" value="F:peptide receptor activity"/>
    <property type="evidence" value="ECO:0007669"/>
    <property type="project" value="TreeGrafter"/>
</dbReference>
<keyword evidence="10" id="KW-0325">Glycoprotein</keyword>